<dbReference type="GO" id="GO:0005743">
    <property type="term" value="C:mitochondrial inner membrane"/>
    <property type="evidence" value="ECO:0007669"/>
    <property type="project" value="UniProtKB-SubCell"/>
</dbReference>
<evidence type="ECO:0000256" key="5">
    <source>
        <dbReference type="ARBA" id="ARBA00022660"/>
    </source>
</evidence>
<keyword evidence="11 14" id="KW-0408">Iron</keyword>
<evidence type="ECO:0000256" key="8">
    <source>
        <dbReference type="ARBA" id="ARBA00022792"/>
    </source>
</evidence>
<dbReference type="FunFam" id="1.20.5.100:FF:000003">
    <property type="entry name" value="Cytochrome c1, heme protein, mitochondrial"/>
    <property type="match status" value="1"/>
</dbReference>
<dbReference type="InterPro" id="IPR002326">
    <property type="entry name" value="Cyt_c1"/>
</dbReference>
<evidence type="ECO:0000256" key="13">
    <source>
        <dbReference type="ARBA" id="ARBA00023136"/>
    </source>
</evidence>
<keyword evidence="6" id="KW-0812">Transmembrane</keyword>
<evidence type="ECO:0000256" key="3">
    <source>
        <dbReference type="ARBA" id="ARBA00022448"/>
    </source>
</evidence>
<keyword evidence="10" id="KW-1133">Transmembrane helix</keyword>
<evidence type="ECO:0000313" key="15">
    <source>
        <dbReference type="EMBL" id="CAE0268871.1"/>
    </source>
</evidence>
<comment type="similarity">
    <text evidence="2">Belongs to the cytochrome c family.</text>
</comment>
<keyword evidence="8" id="KW-0999">Mitochondrion inner membrane</keyword>
<evidence type="ECO:0000256" key="4">
    <source>
        <dbReference type="ARBA" id="ARBA00022617"/>
    </source>
</evidence>
<evidence type="ECO:0000256" key="6">
    <source>
        <dbReference type="ARBA" id="ARBA00022692"/>
    </source>
</evidence>
<keyword evidence="7 14" id="KW-0479">Metal-binding</keyword>
<keyword evidence="3" id="KW-0813">Transport</keyword>
<evidence type="ECO:0000256" key="2">
    <source>
        <dbReference type="ARBA" id="ARBA00006488"/>
    </source>
</evidence>
<evidence type="ECO:0000256" key="1">
    <source>
        <dbReference type="ARBA" id="ARBA00004273"/>
    </source>
</evidence>
<evidence type="ECO:0000256" key="10">
    <source>
        <dbReference type="ARBA" id="ARBA00022989"/>
    </source>
</evidence>
<dbReference type="InterPro" id="IPR021157">
    <property type="entry name" value="Cyt_c1_TM_anchor_C"/>
</dbReference>
<evidence type="ECO:0000256" key="14">
    <source>
        <dbReference type="PIRSR" id="PIRSR602326-1"/>
    </source>
</evidence>
<proteinExistence type="inferred from homology"/>
<dbReference type="PANTHER" id="PTHR10266:SF3">
    <property type="entry name" value="CYTOCHROME C1, HEME PROTEIN, MITOCHONDRIAL"/>
    <property type="match status" value="1"/>
</dbReference>
<dbReference type="PANTHER" id="PTHR10266">
    <property type="entry name" value="CYTOCHROME C1"/>
    <property type="match status" value="1"/>
</dbReference>
<protein>
    <recommendedName>
        <fullName evidence="16">Cytochrome c1</fullName>
    </recommendedName>
</protein>
<keyword evidence="12" id="KW-0496">Mitochondrion</keyword>
<dbReference type="GO" id="GO:0046872">
    <property type="term" value="F:metal ion binding"/>
    <property type="evidence" value="ECO:0007669"/>
    <property type="project" value="UniProtKB-KW"/>
</dbReference>
<comment type="subcellular location">
    <subcellularLocation>
        <location evidence="1">Mitochondrion inner membrane</location>
    </subcellularLocation>
</comment>
<evidence type="ECO:0000256" key="9">
    <source>
        <dbReference type="ARBA" id="ARBA00022982"/>
    </source>
</evidence>
<sequence>MRRVAYRTLVGVCYTEAEVKEMLSEMEFTDGPNDEGEMFQRPGKLTDYMLSPYANEEAARAANGGAVPPDLSLMVKARPRAEDYIFALLNGYTEPPTGVSIREGLHYNPYFPGGAIAMAKPLNEGVVEYDDGTEASETQMAKDVVCYLAWAAEPEHDERKKMGIKWLTALSVAIAGAAYFKRFKWNLLKNRKIEFF</sequence>
<evidence type="ECO:0000256" key="7">
    <source>
        <dbReference type="ARBA" id="ARBA00022723"/>
    </source>
</evidence>
<keyword evidence="4 14" id="KW-0349">Heme</keyword>
<keyword evidence="13" id="KW-0472">Membrane</keyword>
<dbReference type="SUPFAM" id="SSF81496">
    <property type="entry name" value="Cytochrome c1 subunit of cytochrome bc1 complex (Ubiquinol-cytochrome c reductase), transmembrane anchor"/>
    <property type="match status" value="1"/>
</dbReference>
<dbReference type="Gene3D" id="1.10.760.10">
    <property type="entry name" value="Cytochrome c-like domain"/>
    <property type="match status" value="1"/>
</dbReference>
<accession>A0A7S3GK60</accession>
<dbReference type="Gene3D" id="1.20.5.100">
    <property type="entry name" value="Cytochrome c1, transmembrane anchor, C-terminal"/>
    <property type="match status" value="1"/>
</dbReference>
<keyword evidence="9" id="KW-0249">Electron transport</keyword>
<dbReference type="GO" id="GO:0009055">
    <property type="term" value="F:electron transfer activity"/>
    <property type="evidence" value="ECO:0007669"/>
    <property type="project" value="InterPro"/>
</dbReference>
<comment type="cofactor">
    <cofactor evidence="14">
        <name>heme c</name>
        <dbReference type="ChEBI" id="CHEBI:61717"/>
    </cofactor>
    <text evidence="14">Binds 1 heme c group covalently per subunit.</text>
</comment>
<dbReference type="GO" id="GO:0006122">
    <property type="term" value="P:mitochondrial electron transport, ubiquinol to cytochrome c"/>
    <property type="evidence" value="ECO:0007669"/>
    <property type="project" value="TreeGrafter"/>
</dbReference>
<feature type="binding site" description="covalent" evidence="14">
    <location>
        <position position="118"/>
    </location>
    <ligand>
        <name>heme c</name>
        <dbReference type="ChEBI" id="CHEBI:61717"/>
    </ligand>
</feature>
<dbReference type="Pfam" id="PF02167">
    <property type="entry name" value="Cytochrom_C1"/>
    <property type="match status" value="1"/>
</dbReference>
<dbReference type="AlphaFoldDB" id="A0A7S3GK60"/>
<evidence type="ECO:0000256" key="11">
    <source>
        <dbReference type="ARBA" id="ARBA00023004"/>
    </source>
</evidence>
<keyword evidence="5" id="KW-0679">Respiratory chain</keyword>
<dbReference type="GO" id="GO:0020037">
    <property type="term" value="F:heme binding"/>
    <property type="evidence" value="ECO:0007669"/>
    <property type="project" value="InterPro"/>
</dbReference>
<organism evidence="15">
    <name type="scientific">Palpitomonas bilix</name>
    <dbReference type="NCBI Taxonomy" id="652834"/>
    <lineage>
        <taxon>Eukaryota</taxon>
        <taxon>Eukaryota incertae sedis</taxon>
    </lineage>
</organism>
<evidence type="ECO:0008006" key="16">
    <source>
        <dbReference type="Google" id="ProtNLM"/>
    </source>
</evidence>
<gene>
    <name evidence="15" type="ORF">PBIL07802_LOCUS31222</name>
</gene>
<dbReference type="InterPro" id="IPR036909">
    <property type="entry name" value="Cyt_c-like_dom_sf"/>
</dbReference>
<dbReference type="PRINTS" id="PR00603">
    <property type="entry name" value="CYTOCHROMEC1"/>
</dbReference>
<reference evidence="15" key="1">
    <citation type="submission" date="2021-01" db="EMBL/GenBank/DDBJ databases">
        <authorList>
            <person name="Corre E."/>
            <person name="Pelletier E."/>
            <person name="Niang G."/>
            <person name="Scheremetjew M."/>
            <person name="Finn R."/>
            <person name="Kale V."/>
            <person name="Holt S."/>
            <person name="Cochrane G."/>
            <person name="Meng A."/>
            <person name="Brown T."/>
            <person name="Cohen L."/>
        </authorList>
    </citation>
    <scope>NUCLEOTIDE SEQUENCE</scope>
    <source>
        <strain evidence="15">NIES-2562</strain>
    </source>
</reference>
<dbReference type="EMBL" id="HBIB01047473">
    <property type="protein sequence ID" value="CAE0268871.1"/>
    <property type="molecule type" value="Transcribed_RNA"/>
</dbReference>
<dbReference type="SUPFAM" id="SSF46626">
    <property type="entry name" value="Cytochrome c"/>
    <property type="match status" value="1"/>
</dbReference>
<name>A0A7S3GK60_9EUKA</name>
<evidence type="ECO:0000256" key="12">
    <source>
        <dbReference type="ARBA" id="ARBA00023128"/>
    </source>
</evidence>